<feature type="chain" id="PRO_5002551654" evidence="4">
    <location>
        <begin position="31"/>
        <end position="1040"/>
    </location>
</feature>
<evidence type="ECO:0000256" key="3">
    <source>
        <dbReference type="SAM" id="MobiDB-lite"/>
    </source>
</evidence>
<dbReference type="RefSeq" id="WP_047195083.1">
    <property type="nucleotide sequence ID" value="NZ_CP011371.1"/>
</dbReference>
<sequence length="1040" mass="112417">MNKQLRHFARWKTLVGAALLGLGLNGPAGAEDIDLFSLKKQPGEIPNVLLILDNSANWSATLDVEDCPYNNTSPAEAPPAKEQGKKIAIEKCALYNVIDSLPTGPDGEALYRLGIMFMNSPNADGGYPRVTFVDVNNLVDRNVTLAHGIDVPNDPSKRDLPNKQKLKEVIKNISNAEAADQGSNADMARALWEAYHWYMGKKPYLGTSQKNTARIRYDKAAFNVDGTYKSPAAATCAANFVILLGNGSPQSTESDIRDQMALLGGDVTQIPYPTADVSTSDQNNWADETARFLASADVSSKELRQGIITYTIAVVSKTPTTSEKKFVNYMKGIGDAGKGGSYVATDVNELAKSLQDILNNIKSVNSVFSAANLPVSVNTQGTFENQVFLGVFKPDTEGRPRWMGNLKQYQFAYDGRILKLVDKDKHDAIAAGSEYVNATAISFWTEPSNFWVNDRLGDPSSSSSDSPDGPVVAKGGHAQRLRTVYATSQDNRKVYTCIGCEKDRVNLYDNPDTLFSQANSGITRDDLGVDTDDKRTALIRWIRGEDNRGDEKGPGGKVTVRPSVHADVLHSRPAVVNYKDHGVVLFYGTNDGLLKAVRGHQEGAGAGDELWAFVPSEFFGKLRRQRDNAPEVRYRHTATSNSTAQPRDYFVDGPVTIYRQAADPAVSGSTGAVYMYATMRRGGQFVYAFDVSNPTQPKFLWKKSNAHIPAMGQTWSEMRVVRLKGRARPVLLMGGGYDPASEDCESGTCPAPTVGKAMIALDAVTGAEVQTFTDGIDGPVTGAVAVIDTDRDRLADRGYFTDLRGNIYRVDFTPDADGGNTGKAWTMYKLAALGGKMFFGPDLVPVTVNYQRAIAVMAGSGDREKPWLTTSSDRFYVVLDRNFQPGMPTGYQTVTAGGLSSQPSFNESSNPAGCYLELEPGEKVISGATTLAGQTFFNTNKPTPPSGNSCGNLGLARGYAMPLVCGTPGVSTFNGGGFPPSPVGGIVNVLNSSTNKIDQVPFVISAGGEGQDISPIESRNLKVPGLGPRKRRYWHIDSPR</sequence>
<proteinExistence type="predicted"/>
<reference evidence="6 7" key="1">
    <citation type="submission" date="2015-05" db="EMBL/GenBank/DDBJ databases">
        <authorList>
            <person name="Tang B."/>
            <person name="Yu Y."/>
        </authorList>
    </citation>
    <scope>NUCLEOTIDE SEQUENCE [LARGE SCALE GENOMIC DNA]</scope>
    <source>
        <strain evidence="6 7">DSM 7029</strain>
    </source>
</reference>
<feature type="domain" description="VWFA" evidence="5">
    <location>
        <begin position="47"/>
        <end position="361"/>
    </location>
</feature>
<dbReference type="Proteomes" id="UP000035352">
    <property type="component" value="Chromosome"/>
</dbReference>
<dbReference type="InterPro" id="IPR008707">
    <property type="entry name" value="B-propeller_PilY1"/>
</dbReference>
<dbReference type="Pfam" id="PF05567">
    <property type="entry name" value="T4P_PilY1"/>
    <property type="match status" value="1"/>
</dbReference>
<keyword evidence="4" id="KW-0732">Signal</keyword>
<keyword evidence="7" id="KW-1185">Reference proteome</keyword>
<dbReference type="KEGG" id="pbh:AAW51_2783"/>
<dbReference type="PROSITE" id="PS50234">
    <property type="entry name" value="VWFA"/>
    <property type="match status" value="1"/>
</dbReference>
<dbReference type="EMBL" id="CP011371">
    <property type="protein sequence ID" value="AKJ29474.1"/>
    <property type="molecule type" value="Genomic_DNA"/>
</dbReference>
<evidence type="ECO:0000259" key="5">
    <source>
        <dbReference type="PROSITE" id="PS50234"/>
    </source>
</evidence>
<organism evidence="6 7">
    <name type="scientific">Caldimonas brevitalea</name>
    <dbReference type="NCBI Taxonomy" id="413882"/>
    <lineage>
        <taxon>Bacteria</taxon>
        <taxon>Pseudomonadati</taxon>
        <taxon>Pseudomonadota</taxon>
        <taxon>Betaproteobacteria</taxon>
        <taxon>Burkholderiales</taxon>
        <taxon>Sphaerotilaceae</taxon>
        <taxon>Caldimonas</taxon>
    </lineage>
</organism>
<evidence type="ECO:0000313" key="6">
    <source>
        <dbReference type="EMBL" id="AKJ29474.1"/>
    </source>
</evidence>
<evidence type="ECO:0000256" key="1">
    <source>
        <dbReference type="ARBA" id="ARBA00022723"/>
    </source>
</evidence>
<name>A0A0G3BJ49_9BURK</name>
<dbReference type="InterPro" id="IPR002035">
    <property type="entry name" value="VWF_A"/>
</dbReference>
<protein>
    <submittedName>
        <fullName evidence="6">Type IV pilus assembly protein PilY1</fullName>
    </submittedName>
</protein>
<dbReference type="PATRIC" id="fig|413882.6.peg.2905"/>
<accession>A0A0G3BJ49</accession>
<feature type="compositionally biased region" description="Low complexity" evidence="3">
    <location>
        <begin position="458"/>
        <end position="470"/>
    </location>
</feature>
<evidence type="ECO:0000256" key="2">
    <source>
        <dbReference type="ARBA" id="ARBA00022837"/>
    </source>
</evidence>
<feature type="signal peptide" evidence="4">
    <location>
        <begin position="1"/>
        <end position="30"/>
    </location>
</feature>
<evidence type="ECO:0000256" key="4">
    <source>
        <dbReference type="SAM" id="SignalP"/>
    </source>
</evidence>
<dbReference type="GO" id="GO:0046872">
    <property type="term" value="F:metal ion binding"/>
    <property type="evidence" value="ECO:0007669"/>
    <property type="project" value="UniProtKB-KW"/>
</dbReference>
<keyword evidence="2" id="KW-0106">Calcium</keyword>
<keyword evidence="1" id="KW-0479">Metal-binding</keyword>
<feature type="region of interest" description="Disordered" evidence="3">
    <location>
        <begin position="455"/>
        <end position="476"/>
    </location>
</feature>
<dbReference type="AlphaFoldDB" id="A0A0G3BJ49"/>
<dbReference type="STRING" id="413882.AAW51_2783"/>
<evidence type="ECO:0000313" key="7">
    <source>
        <dbReference type="Proteomes" id="UP000035352"/>
    </source>
</evidence>
<gene>
    <name evidence="6" type="primary">pilY1</name>
    <name evidence="6" type="ORF">AAW51_2783</name>
</gene>